<name>A0ABN9DF44_9NEOB</name>
<sequence>MCRLGNQSPLLCYCVVTRGRLTIWKLPEGPESVGGPMRLPLYLFRRLF</sequence>
<gene>
    <name evidence="1" type="ORF">SPARVUS_LOCUS6982361</name>
</gene>
<reference evidence="1" key="1">
    <citation type="submission" date="2023-05" db="EMBL/GenBank/DDBJ databases">
        <authorList>
            <person name="Stuckert A."/>
        </authorList>
    </citation>
    <scope>NUCLEOTIDE SEQUENCE</scope>
</reference>
<organism evidence="1 2">
    <name type="scientific">Staurois parvus</name>
    <dbReference type="NCBI Taxonomy" id="386267"/>
    <lineage>
        <taxon>Eukaryota</taxon>
        <taxon>Metazoa</taxon>
        <taxon>Chordata</taxon>
        <taxon>Craniata</taxon>
        <taxon>Vertebrata</taxon>
        <taxon>Euteleostomi</taxon>
        <taxon>Amphibia</taxon>
        <taxon>Batrachia</taxon>
        <taxon>Anura</taxon>
        <taxon>Neobatrachia</taxon>
        <taxon>Ranoidea</taxon>
        <taxon>Ranidae</taxon>
        <taxon>Staurois</taxon>
    </lineage>
</organism>
<dbReference type="EMBL" id="CATNWA010014268">
    <property type="protein sequence ID" value="CAI9569806.1"/>
    <property type="molecule type" value="Genomic_DNA"/>
</dbReference>
<comment type="caution">
    <text evidence="1">The sequence shown here is derived from an EMBL/GenBank/DDBJ whole genome shotgun (WGS) entry which is preliminary data.</text>
</comment>
<dbReference type="Proteomes" id="UP001162483">
    <property type="component" value="Unassembled WGS sequence"/>
</dbReference>
<evidence type="ECO:0000313" key="1">
    <source>
        <dbReference type="EMBL" id="CAI9569806.1"/>
    </source>
</evidence>
<proteinExistence type="predicted"/>
<protein>
    <submittedName>
        <fullName evidence="1">Uncharacterized protein</fullName>
    </submittedName>
</protein>
<keyword evidence="2" id="KW-1185">Reference proteome</keyword>
<evidence type="ECO:0000313" key="2">
    <source>
        <dbReference type="Proteomes" id="UP001162483"/>
    </source>
</evidence>
<accession>A0ABN9DF44</accession>